<keyword evidence="3" id="KW-1185">Reference proteome</keyword>
<dbReference type="InterPro" id="IPR038653">
    <property type="entry name" value="Put_CMD_sf"/>
</dbReference>
<comment type="caution">
    <text evidence="2">The sequence shown here is derived from an EMBL/GenBank/DDBJ whole genome shotgun (WGS) entry which is preliminary data.</text>
</comment>
<accession>A0A840CIY6</accession>
<gene>
    <name evidence="2" type="ORF">GGR21_001815</name>
</gene>
<dbReference type="Pfam" id="PF13201">
    <property type="entry name" value="PCMD"/>
    <property type="match status" value="1"/>
</dbReference>
<dbReference type="Gene3D" id="2.60.40.2340">
    <property type="match status" value="1"/>
</dbReference>
<dbReference type="PROSITE" id="PS51257">
    <property type="entry name" value="PROKAR_LIPOPROTEIN"/>
    <property type="match status" value="1"/>
</dbReference>
<evidence type="ECO:0000259" key="1">
    <source>
        <dbReference type="Pfam" id="PF13201"/>
    </source>
</evidence>
<reference evidence="2 3" key="1">
    <citation type="submission" date="2020-08" db="EMBL/GenBank/DDBJ databases">
        <title>Genomic Encyclopedia of Type Strains, Phase IV (KMG-IV): sequencing the most valuable type-strain genomes for metagenomic binning, comparative biology and taxonomic classification.</title>
        <authorList>
            <person name="Goeker M."/>
        </authorList>
    </citation>
    <scope>NUCLEOTIDE SEQUENCE [LARGE SCALE GENOMIC DNA]</scope>
    <source>
        <strain evidence="2 3">DSM 104969</strain>
    </source>
</reference>
<evidence type="ECO:0000313" key="2">
    <source>
        <dbReference type="EMBL" id="MBB4035920.1"/>
    </source>
</evidence>
<evidence type="ECO:0000313" key="3">
    <source>
        <dbReference type="Proteomes" id="UP000555103"/>
    </source>
</evidence>
<dbReference type="RefSeq" id="WP_183306829.1">
    <property type="nucleotide sequence ID" value="NZ_JACIEP010000005.1"/>
</dbReference>
<protein>
    <recommendedName>
        <fullName evidence="1">Putative carbohydrate metabolism domain-containing protein</fullName>
    </recommendedName>
</protein>
<dbReference type="Proteomes" id="UP000555103">
    <property type="component" value="Unassembled WGS sequence"/>
</dbReference>
<sequence length="380" mass="42638">MKFKYLSAITAIILGVTSCIKDEPLNRETDILSFKILDDSYVDDNPDPQTEEVFVYATDDINLEKVTTEITLSPGATVSPASGTEQDFSKGPLTYKVVSEDGNFTKNYLVTIVRLSTLDLKFDFEDWKQTNMGYYDMQIKTSEGFYVKMWDSGNPGIAIVNKGKEFPTRPSATTEAYSGQYAAKLETSYGGVKIGNIQIPIFSGSLFYGRFSLAEGIGEPRKCLHLGRLHPQKQGKPLTFTGYYKYKKGSPYVYLENGQEIRTDAIDDAFSIYAVLFKVTKGESYNEYLDGITIMDSEKIVARADWKPETANQTDKLVDKGFTKFTIPFEYKNGAELDYDNYDYKLTIMFASSKDGNEYKGSIGSTLIVDDVEIICDTPQ</sequence>
<name>A0A840CIY6_9BACT</name>
<dbReference type="InterPro" id="IPR025112">
    <property type="entry name" value="PCMD"/>
</dbReference>
<organism evidence="2 3">
    <name type="scientific">Dysgonomonas hofstadii</name>
    <dbReference type="NCBI Taxonomy" id="637886"/>
    <lineage>
        <taxon>Bacteria</taxon>
        <taxon>Pseudomonadati</taxon>
        <taxon>Bacteroidota</taxon>
        <taxon>Bacteroidia</taxon>
        <taxon>Bacteroidales</taxon>
        <taxon>Dysgonomonadaceae</taxon>
        <taxon>Dysgonomonas</taxon>
    </lineage>
</organism>
<feature type="domain" description="Putative carbohydrate metabolism" evidence="1">
    <location>
        <begin position="123"/>
        <end position="375"/>
    </location>
</feature>
<dbReference type="AlphaFoldDB" id="A0A840CIY6"/>
<dbReference type="Gene3D" id="2.60.120.890">
    <property type="entry name" value="BT2081, beta-jelly-roll domain"/>
    <property type="match status" value="1"/>
</dbReference>
<dbReference type="EMBL" id="JACIEP010000005">
    <property type="protein sequence ID" value="MBB4035920.1"/>
    <property type="molecule type" value="Genomic_DNA"/>
</dbReference>
<proteinExistence type="predicted"/>